<organism evidence="1 2">
    <name type="scientific">Maribacter stanieri</name>
    <dbReference type="NCBI Taxonomy" id="440514"/>
    <lineage>
        <taxon>Bacteria</taxon>
        <taxon>Pseudomonadati</taxon>
        <taxon>Bacteroidota</taxon>
        <taxon>Flavobacteriia</taxon>
        <taxon>Flavobacteriales</taxon>
        <taxon>Flavobacteriaceae</taxon>
        <taxon>Maribacter</taxon>
    </lineage>
</organism>
<evidence type="ECO:0000313" key="1">
    <source>
        <dbReference type="EMBL" id="SFR65683.1"/>
    </source>
</evidence>
<dbReference type="RefSeq" id="WP_091902593.1">
    <property type="nucleotide sequence ID" value="NZ_FOYX01000001.1"/>
</dbReference>
<name>A0A1I6IG77_9FLAO</name>
<keyword evidence="2" id="KW-1185">Reference proteome</keyword>
<evidence type="ECO:0000313" key="2">
    <source>
        <dbReference type="Proteomes" id="UP000199462"/>
    </source>
</evidence>
<dbReference type="Pfam" id="PF05960">
    <property type="entry name" value="DUF885"/>
    <property type="match status" value="1"/>
</dbReference>
<protein>
    <submittedName>
        <fullName evidence="1">Uncharacterized conserved protein, DUF885 familyt</fullName>
    </submittedName>
</protein>
<dbReference type="PANTHER" id="PTHR33361">
    <property type="entry name" value="GLR0591 PROTEIN"/>
    <property type="match status" value="1"/>
</dbReference>
<proteinExistence type="predicted"/>
<sequence>MIRTLWLLLFIVVFNSCKDISKQDKPIIQKPIADVFAEFYEFKKSINPIEATKAGYSKYNDTIANYISDDYILHLKDRYTYFLDELGKYDSTQISSEDYMSMRVMEWDCTVKLEGVMNPMVTVASPIYDLPSFELMPLFQIQSLHLYVAQLASGVSVQPFKSIEDYNNWLSRLDDYLIFLDTSIDKMKRGMDTGVVLPKVLTLKMLPQVRSFIDVPLEENLFYQPVLNFPDGLSDVDMDIITSNYAAFIKDKLTPKYEMLNTFLTEEYLPVCRDTDGLQDLPNGKETYQYLIKLHTTTNMNADEIHELGLSEVARISKEMDSVKNEIGYKGDLKSFFNSLRNKKELMPFSKPEQVIESFNAINNRIALRIDSLFNLTPKAGFNVRRTEAFREASASAEYVPGSKDGSRAGIFYVPIPDAKSYNVVHDEALFLHEAIPGHHFQLSLQQENTNLPEFLHPESMGVFVEGWALYAESLGKELGIYTDPYQYFGMLSMEMHRAIRLVVDTGLHAKGWTREKAIEYSLDNEAESEESIIAEIERYMATPGQALSYKMGQLKIRELRTKAEKSLGSNFNIKEFHSQILNSGSLPLVLLEEKINNWIVLQQK</sequence>
<accession>A0A1I6IG77</accession>
<dbReference type="Proteomes" id="UP000199462">
    <property type="component" value="Unassembled WGS sequence"/>
</dbReference>
<dbReference type="AlphaFoldDB" id="A0A1I6IG77"/>
<dbReference type="PANTHER" id="PTHR33361:SF16">
    <property type="entry name" value="DUF885 DOMAIN-CONTAINING PROTEIN"/>
    <property type="match status" value="1"/>
</dbReference>
<dbReference type="EMBL" id="FOYX01000001">
    <property type="protein sequence ID" value="SFR65683.1"/>
    <property type="molecule type" value="Genomic_DNA"/>
</dbReference>
<reference evidence="2" key="1">
    <citation type="submission" date="2016-10" db="EMBL/GenBank/DDBJ databases">
        <authorList>
            <person name="Varghese N."/>
            <person name="Submissions S."/>
        </authorList>
    </citation>
    <scope>NUCLEOTIDE SEQUENCE [LARGE SCALE GENOMIC DNA]</scope>
    <source>
        <strain evidence="2">DSM 19891</strain>
    </source>
</reference>
<dbReference type="STRING" id="440514.SAMN04488010_1651"/>
<dbReference type="InterPro" id="IPR010281">
    <property type="entry name" value="DUF885"/>
</dbReference>
<gene>
    <name evidence="1" type="ORF">SAMN04488010_1651</name>
</gene>